<keyword evidence="1" id="KW-0472">Membrane</keyword>
<protein>
    <recommendedName>
        <fullName evidence="4">Integral membrane protein</fullName>
    </recommendedName>
</protein>
<evidence type="ECO:0008006" key="4">
    <source>
        <dbReference type="Google" id="ProtNLM"/>
    </source>
</evidence>
<feature type="transmembrane region" description="Helical" evidence="1">
    <location>
        <begin position="62"/>
        <end position="86"/>
    </location>
</feature>
<feature type="transmembrane region" description="Helical" evidence="1">
    <location>
        <begin position="123"/>
        <end position="151"/>
    </location>
</feature>
<evidence type="ECO:0000256" key="1">
    <source>
        <dbReference type="SAM" id="Phobius"/>
    </source>
</evidence>
<keyword evidence="1" id="KW-1133">Transmembrane helix</keyword>
<evidence type="ECO:0000313" key="3">
    <source>
        <dbReference type="Proteomes" id="UP001499843"/>
    </source>
</evidence>
<feature type="transmembrane region" description="Helical" evidence="1">
    <location>
        <begin position="36"/>
        <end position="55"/>
    </location>
</feature>
<feature type="transmembrane region" description="Helical" evidence="1">
    <location>
        <begin position="157"/>
        <end position="180"/>
    </location>
</feature>
<proteinExistence type="predicted"/>
<reference evidence="2 3" key="1">
    <citation type="journal article" date="2019" name="Int. J. Syst. Evol. Microbiol.">
        <title>The Global Catalogue of Microorganisms (GCM) 10K type strain sequencing project: providing services to taxonomists for standard genome sequencing and annotation.</title>
        <authorList>
            <consortium name="The Broad Institute Genomics Platform"/>
            <consortium name="The Broad Institute Genome Sequencing Center for Infectious Disease"/>
            <person name="Wu L."/>
            <person name="Ma J."/>
        </authorList>
    </citation>
    <scope>NUCLEOTIDE SEQUENCE [LARGE SCALE GENOMIC DNA]</scope>
    <source>
        <strain evidence="2 3">JCM 16114</strain>
    </source>
</reference>
<keyword evidence="1" id="KW-0812">Transmembrane</keyword>
<comment type="caution">
    <text evidence="2">The sequence shown here is derived from an EMBL/GenBank/DDBJ whole genome shotgun (WGS) entry which is preliminary data.</text>
</comment>
<dbReference type="EMBL" id="BAAAQX010000009">
    <property type="protein sequence ID" value="GAA2208538.1"/>
    <property type="molecule type" value="Genomic_DNA"/>
</dbReference>
<organism evidence="2 3">
    <name type="scientific">Nonomuraea monospora</name>
    <dbReference type="NCBI Taxonomy" id="568818"/>
    <lineage>
        <taxon>Bacteria</taxon>
        <taxon>Bacillati</taxon>
        <taxon>Actinomycetota</taxon>
        <taxon>Actinomycetes</taxon>
        <taxon>Streptosporangiales</taxon>
        <taxon>Streptosporangiaceae</taxon>
        <taxon>Nonomuraea</taxon>
    </lineage>
</organism>
<dbReference type="Proteomes" id="UP001499843">
    <property type="component" value="Unassembled WGS sequence"/>
</dbReference>
<name>A0ABN3CGL4_9ACTN</name>
<feature type="transmembrane region" description="Helical" evidence="1">
    <location>
        <begin position="92"/>
        <end position="111"/>
    </location>
</feature>
<accession>A0ABN3CGL4</accession>
<evidence type="ECO:0000313" key="2">
    <source>
        <dbReference type="EMBL" id="GAA2208538.1"/>
    </source>
</evidence>
<gene>
    <name evidence="2" type="ORF">GCM10009850_039960</name>
</gene>
<sequence>MRATRRWGGAWVVAAAVAAAAAVAVSGVVPVCPSTPLVVATLGFVSAALLALRLWCAAVPVFLPACVAVLAIALVCASRLACAAVLACVAVLATAVVCASTLVCALAIALARAELPVLGLRCVAVPVFLLAYAVALAIAVAWAAGLVWAAVLVLVDVAAAAFAVGPHPGGGVAAVLRAGVAMRGVRVRKAVVRARVAWRPRRATYRP</sequence>
<keyword evidence="3" id="KW-1185">Reference proteome</keyword>